<reference evidence="4 5" key="1">
    <citation type="submission" date="2018-03" db="EMBL/GenBank/DDBJ databases">
        <title>Draft genome sequence of Rohu Carp (Labeo rohita).</title>
        <authorList>
            <person name="Das P."/>
            <person name="Kushwaha B."/>
            <person name="Joshi C.G."/>
            <person name="Kumar D."/>
            <person name="Nagpure N.S."/>
            <person name="Sahoo L."/>
            <person name="Das S.P."/>
            <person name="Bit A."/>
            <person name="Patnaik S."/>
            <person name="Meher P.K."/>
            <person name="Jayasankar P."/>
            <person name="Koringa P.G."/>
            <person name="Patel N.V."/>
            <person name="Hinsu A.T."/>
            <person name="Kumar R."/>
            <person name="Pandey M."/>
            <person name="Agarwal S."/>
            <person name="Srivastava S."/>
            <person name="Singh M."/>
            <person name="Iquebal M.A."/>
            <person name="Jaiswal S."/>
            <person name="Angadi U.B."/>
            <person name="Kumar N."/>
            <person name="Raza M."/>
            <person name="Shah T.M."/>
            <person name="Rai A."/>
            <person name="Jena J.K."/>
        </authorList>
    </citation>
    <scope>NUCLEOTIDE SEQUENCE [LARGE SCALE GENOMIC DNA]</scope>
    <source>
        <strain evidence="4">DASCIFA01</strain>
        <tissue evidence="4">Testis</tissue>
    </source>
</reference>
<evidence type="ECO:0000256" key="2">
    <source>
        <dbReference type="ARBA" id="ARBA00023125"/>
    </source>
</evidence>
<proteinExistence type="inferred from homology"/>
<dbReference type="InterPro" id="IPR003118">
    <property type="entry name" value="Pointed_dom"/>
</dbReference>
<dbReference type="Pfam" id="PF02198">
    <property type="entry name" value="SAM_PNT"/>
    <property type="match status" value="1"/>
</dbReference>
<dbReference type="Pfam" id="PF19525">
    <property type="entry name" value="Ets1_N_flank"/>
    <property type="match status" value="1"/>
</dbReference>
<keyword evidence="5" id="KW-1185">Reference proteome</keyword>
<dbReference type="SMART" id="SM00251">
    <property type="entry name" value="SAM_PNT"/>
    <property type="match status" value="1"/>
</dbReference>
<dbReference type="SUPFAM" id="SSF47769">
    <property type="entry name" value="SAM/Pointed domain"/>
    <property type="match status" value="1"/>
</dbReference>
<dbReference type="STRING" id="84645.A0A498P025"/>
<dbReference type="FunFam" id="1.10.150.50:FF:000014">
    <property type="entry name" value="Protein c-ets-1 isoform 1"/>
    <property type="match status" value="1"/>
</dbReference>
<comment type="similarity">
    <text evidence="1">Belongs to the ETS family.</text>
</comment>
<comment type="caution">
    <text evidence="4">The sequence shown here is derived from an EMBL/GenBank/DDBJ whole genome shotgun (WGS) entry which is preliminary data.</text>
</comment>
<gene>
    <name evidence="4" type="ORF">ROHU_002193</name>
</gene>
<organism evidence="4 5">
    <name type="scientific">Labeo rohita</name>
    <name type="common">Indian major carp</name>
    <name type="synonym">Cyprinus rohita</name>
    <dbReference type="NCBI Taxonomy" id="84645"/>
    <lineage>
        <taxon>Eukaryota</taxon>
        <taxon>Metazoa</taxon>
        <taxon>Chordata</taxon>
        <taxon>Craniata</taxon>
        <taxon>Vertebrata</taxon>
        <taxon>Euteleostomi</taxon>
        <taxon>Actinopterygii</taxon>
        <taxon>Neopterygii</taxon>
        <taxon>Teleostei</taxon>
        <taxon>Ostariophysi</taxon>
        <taxon>Cypriniformes</taxon>
        <taxon>Cyprinidae</taxon>
        <taxon>Labeoninae</taxon>
        <taxon>Labeonini</taxon>
        <taxon>Labeo</taxon>
    </lineage>
</organism>
<dbReference type="Gene3D" id="1.10.150.50">
    <property type="entry name" value="Transcription Factor, Ets-1"/>
    <property type="match status" value="1"/>
</dbReference>
<evidence type="ECO:0000256" key="1">
    <source>
        <dbReference type="ARBA" id="ARBA00005562"/>
    </source>
</evidence>
<dbReference type="AlphaFoldDB" id="A0A498P025"/>
<dbReference type="GO" id="GO:0043565">
    <property type="term" value="F:sequence-specific DNA binding"/>
    <property type="evidence" value="ECO:0007669"/>
    <property type="project" value="InterPro"/>
</dbReference>
<dbReference type="EMBL" id="QBIY01006073">
    <property type="protein sequence ID" value="RXN37259.1"/>
    <property type="molecule type" value="Genomic_DNA"/>
</dbReference>
<dbReference type="InterPro" id="IPR045688">
    <property type="entry name" value="Ets1_N_flank"/>
</dbReference>
<dbReference type="Proteomes" id="UP000290572">
    <property type="component" value="Unassembled WGS sequence"/>
</dbReference>
<feature type="domain" description="PNT" evidence="3">
    <location>
        <begin position="79"/>
        <end position="164"/>
    </location>
</feature>
<evidence type="ECO:0000259" key="3">
    <source>
        <dbReference type="PROSITE" id="PS51433"/>
    </source>
</evidence>
<sequence>MCNMEPLLPGFRNTLKRQVAFEMFEDPMSLFSGFYPVEEEQAAQEVPSGLDCFSQDAGVCSVPLLTPCSKAVVSQALKDSFNGFSKVQRVCGISNNPHKWTKQHVLQWLYWASGEFSLTNISFYKFDMNGQELCDLGKDGFLDLAPDFVGDILWEHLEQMMRACQEDEEAKVLSRSSECSWTSSGSGGLSLEECSLRVPDTRSSLLRELFETSDESGLLSSGQELSMYPKPQLSTVSVSYVSRELKAAPRLGAAVSSREQTSVESVENADGSECVLRSWGSHSSLADAQRVPSYDSFEEELGVAPLGLSKQGLSFKDYVQERNEPMEQGKPVIPAAVLAGFTGASLQLTPFCFRKAIDNFH</sequence>
<accession>A0A498P025</accession>
<name>A0A498P025_LABRO</name>
<evidence type="ECO:0000313" key="4">
    <source>
        <dbReference type="EMBL" id="RXN37259.1"/>
    </source>
</evidence>
<evidence type="ECO:0000313" key="5">
    <source>
        <dbReference type="Proteomes" id="UP000290572"/>
    </source>
</evidence>
<dbReference type="PROSITE" id="PS51433">
    <property type="entry name" value="PNT"/>
    <property type="match status" value="1"/>
</dbReference>
<protein>
    <submittedName>
        <fullName evidence="4">C-ets-2</fullName>
    </submittedName>
</protein>
<keyword evidence="2" id="KW-0238">DNA-binding</keyword>
<dbReference type="InterPro" id="IPR013761">
    <property type="entry name" value="SAM/pointed_sf"/>
</dbReference>